<evidence type="ECO:0000256" key="1">
    <source>
        <dbReference type="SAM" id="MobiDB-lite"/>
    </source>
</evidence>
<gene>
    <name evidence="2" type="ORF">BJ508DRAFT_378537</name>
</gene>
<feature type="region of interest" description="Disordered" evidence="1">
    <location>
        <begin position="96"/>
        <end position="115"/>
    </location>
</feature>
<accession>A0A3N4I1B8</accession>
<feature type="compositionally biased region" description="Basic and acidic residues" evidence="1">
    <location>
        <begin position="96"/>
        <end position="110"/>
    </location>
</feature>
<sequence length="628" mass="72207">MSTTPSADEPDEVERLHLLIRSGTTFLAKTSPIYDPHLWPPKRDSPLVRKSKQTRIREDTATLLASLRACPNGDFVAVECNSEGAHVWKIEDLEGVSDKERHPDGQKDHSMSGISDSLPMEDRLKDITLDNWIGATFNFESDDHTFLLSKFINASLSADASSPDTRRFSYKLECFIVFARLRQISSRFLATMDPSMMASEERVEGSMFIEMLTLRREGLDGPQTLRKQFGRHNSSDLLIHNCTGIEKDWKRIIRKVGPEEIPFDDTGRIALNKDNIAPFYWLISNLLSLLGRSLKDLEKYRYMEPYTLATSNEDSETAINEIQRAIREAHEYTSFFHDMAFHWRSFQHFIRHPAVIAFYANATKSFFENRGEGNGYLAQWQRIRDWAESVAEPVRAVRSLLRSLHGKEFEVKWIRVRKQLYSHSQIELQELIEAILECRFKKAIGNRPDAAVVTQNVLDWLRGQGLSWSTSFSNHSHPGSLLGCIKSLNEADLLEIKDAKTSPKVCEGLAFASRGLNACDWTFGSVPPGHCCLFCDLYLVAVQNHSMGLTPKPWNRTALRPERRTPWSPPPWERRLHVLQYVWEEIWNLVFSKLMRGEVSLWTKEEQTARDKEMEDIITGMRIPARME</sequence>
<evidence type="ECO:0000313" key="2">
    <source>
        <dbReference type="EMBL" id="RPA78021.1"/>
    </source>
</evidence>
<name>A0A3N4I1B8_ASCIM</name>
<organism evidence="2 3">
    <name type="scientific">Ascobolus immersus RN42</name>
    <dbReference type="NCBI Taxonomy" id="1160509"/>
    <lineage>
        <taxon>Eukaryota</taxon>
        <taxon>Fungi</taxon>
        <taxon>Dikarya</taxon>
        <taxon>Ascomycota</taxon>
        <taxon>Pezizomycotina</taxon>
        <taxon>Pezizomycetes</taxon>
        <taxon>Pezizales</taxon>
        <taxon>Ascobolaceae</taxon>
        <taxon>Ascobolus</taxon>
    </lineage>
</organism>
<proteinExistence type="predicted"/>
<evidence type="ECO:0000313" key="3">
    <source>
        <dbReference type="Proteomes" id="UP000275078"/>
    </source>
</evidence>
<protein>
    <submittedName>
        <fullName evidence="2">Uncharacterized protein</fullName>
    </submittedName>
</protein>
<dbReference type="AlphaFoldDB" id="A0A3N4I1B8"/>
<keyword evidence="3" id="KW-1185">Reference proteome</keyword>
<dbReference type="EMBL" id="ML119717">
    <property type="protein sequence ID" value="RPA78021.1"/>
    <property type="molecule type" value="Genomic_DNA"/>
</dbReference>
<reference evidence="2 3" key="1">
    <citation type="journal article" date="2018" name="Nat. Ecol. Evol.">
        <title>Pezizomycetes genomes reveal the molecular basis of ectomycorrhizal truffle lifestyle.</title>
        <authorList>
            <person name="Murat C."/>
            <person name="Payen T."/>
            <person name="Noel B."/>
            <person name="Kuo A."/>
            <person name="Morin E."/>
            <person name="Chen J."/>
            <person name="Kohler A."/>
            <person name="Krizsan K."/>
            <person name="Balestrini R."/>
            <person name="Da Silva C."/>
            <person name="Montanini B."/>
            <person name="Hainaut M."/>
            <person name="Levati E."/>
            <person name="Barry K.W."/>
            <person name="Belfiori B."/>
            <person name="Cichocki N."/>
            <person name="Clum A."/>
            <person name="Dockter R.B."/>
            <person name="Fauchery L."/>
            <person name="Guy J."/>
            <person name="Iotti M."/>
            <person name="Le Tacon F."/>
            <person name="Lindquist E.A."/>
            <person name="Lipzen A."/>
            <person name="Malagnac F."/>
            <person name="Mello A."/>
            <person name="Molinier V."/>
            <person name="Miyauchi S."/>
            <person name="Poulain J."/>
            <person name="Riccioni C."/>
            <person name="Rubini A."/>
            <person name="Sitrit Y."/>
            <person name="Splivallo R."/>
            <person name="Traeger S."/>
            <person name="Wang M."/>
            <person name="Zifcakova L."/>
            <person name="Wipf D."/>
            <person name="Zambonelli A."/>
            <person name="Paolocci F."/>
            <person name="Nowrousian M."/>
            <person name="Ottonello S."/>
            <person name="Baldrian P."/>
            <person name="Spatafora J.W."/>
            <person name="Henrissat B."/>
            <person name="Nagy L.G."/>
            <person name="Aury J.M."/>
            <person name="Wincker P."/>
            <person name="Grigoriev I.V."/>
            <person name="Bonfante P."/>
            <person name="Martin F.M."/>
        </authorList>
    </citation>
    <scope>NUCLEOTIDE SEQUENCE [LARGE SCALE GENOMIC DNA]</scope>
    <source>
        <strain evidence="2 3">RN42</strain>
    </source>
</reference>
<dbReference type="Proteomes" id="UP000275078">
    <property type="component" value="Unassembled WGS sequence"/>
</dbReference>